<evidence type="ECO:0000313" key="3">
    <source>
        <dbReference type="EnsemblMetazoa" id="G23742.1:cds"/>
    </source>
</evidence>
<protein>
    <submittedName>
        <fullName evidence="3">Uncharacterized protein</fullName>
    </submittedName>
</protein>
<dbReference type="AlphaFoldDB" id="A0A8W8KJG3"/>
<organism evidence="3 4">
    <name type="scientific">Magallana gigas</name>
    <name type="common">Pacific oyster</name>
    <name type="synonym">Crassostrea gigas</name>
    <dbReference type="NCBI Taxonomy" id="29159"/>
    <lineage>
        <taxon>Eukaryota</taxon>
        <taxon>Metazoa</taxon>
        <taxon>Spiralia</taxon>
        <taxon>Lophotrochozoa</taxon>
        <taxon>Mollusca</taxon>
        <taxon>Bivalvia</taxon>
        <taxon>Autobranchia</taxon>
        <taxon>Pteriomorphia</taxon>
        <taxon>Ostreida</taxon>
        <taxon>Ostreoidea</taxon>
        <taxon>Ostreidae</taxon>
        <taxon>Magallana</taxon>
    </lineage>
</organism>
<keyword evidence="1" id="KW-0812">Transmembrane</keyword>
<keyword evidence="1" id="KW-1133">Transmembrane helix</keyword>
<keyword evidence="2" id="KW-0732">Signal</keyword>
<evidence type="ECO:0000313" key="4">
    <source>
        <dbReference type="Proteomes" id="UP000005408"/>
    </source>
</evidence>
<name>A0A8W8KJG3_MAGGI</name>
<keyword evidence="1" id="KW-0472">Membrane</keyword>
<sequence length="280" mass="32100">MSVFQRNLPLPFWILFTALMLIYRPGCASMYSWKEGLIHCDTSDDTRQPTLEDVSILRNDSWIYVARIFLPQISEGSSIVIIKVKNSLDKGIRDCTNCSDSCPCIVFNRNRSSLISQRSKMEPGIHYILHDYGFEDFPDPDECLKYHVNKKAAMFGDCKEKQNIQCLNYTQTDFEATVTACYQPDKNDLPCFSLPKIHERKSDQDDSIPHCTIPWICQTRHTCGILLIIGSIVVFGILNVVCIYCSVRYFVRRKLASATLRQGDRVPSPVRTTVHIYSHI</sequence>
<evidence type="ECO:0000256" key="2">
    <source>
        <dbReference type="SAM" id="SignalP"/>
    </source>
</evidence>
<dbReference type="Proteomes" id="UP000005408">
    <property type="component" value="Unassembled WGS sequence"/>
</dbReference>
<feature type="chain" id="PRO_5036468227" evidence="2">
    <location>
        <begin position="29"/>
        <end position="280"/>
    </location>
</feature>
<evidence type="ECO:0000256" key="1">
    <source>
        <dbReference type="SAM" id="Phobius"/>
    </source>
</evidence>
<dbReference type="EnsemblMetazoa" id="G23742.1">
    <property type="protein sequence ID" value="G23742.1:cds"/>
    <property type="gene ID" value="G23742"/>
</dbReference>
<accession>A0A8W8KJG3</accession>
<feature type="transmembrane region" description="Helical" evidence="1">
    <location>
        <begin position="225"/>
        <end position="251"/>
    </location>
</feature>
<feature type="signal peptide" evidence="2">
    <location>
        <begin position="1"/>
        <end position="28"/>
    </location>
</feature>
<proteinExistence type="predicted"/>
<keyword evidence="4" id="KW-1185">Reference proteome</keyword>
<reference evidence="3" key="1">
    <citation type="submission" date="2022-08" db="UniProtKB">
        <authorList>
            <consortium name="EnsemblMetazoa"/>
        </authorList>
    </citation>
    <scope>IDENTIFICATION</scope>
    <source>
        <strain evidence="3">05x7-T-G4-1.051#20</strain>
    </source>
</reference>